<comment type="caution">
    <text evidence="2">The sequence shown here is derived from an EMBL/GenBank/DDBJ whole genome shotgun (WGS) entry which is preliminary data.</text>
</comment>
<dbReference type="Proteomes" id="UP001066276">
    <property type="component" value="Chromosome 7"/>
</dbReference>
<reference evidence="2" key="1">
    <citation type="journal article" date="2022" name="bioRxiv">
        <title>Sequencing and chromosome-scale assembly of the giantPleurodeles waltlgenome.</title>
        <authorList>
            <person name="Brown T."/>
            <person name="Elewa A."/>
            <person name="Iarovenko S."/>
            <person name="Subramanian E."/>
            <person name="Araus A.J."/>
            <person name="Petzold A."/>
            <person name="Susuki M."/>
            <person name="Suzuki K.-i.T."/>
            <person name="Hayashi T."/>
            <person name="Toyoda A."/>
            <person name="Oliveira C."/>
            <person name="Osipova E."/>
            <person name="Leigh N.D."/>
            <person name="Simon A."/>
            <person name="Yun M.H."/>
        </authorList>
    </citation>
    <scope>NUCLEOTIDE SEQUENCE</scope>
    <source>
        <strain evidence="2">20211129_DDA</strain>
        <tissue evidence="2">Liver</tissue>
    </source>
</reference>
<sequence length="223" mass="24195">MRGTHPLLSVSTVSEAILLAASIILNQESMVLLGLRLLHSPTVSGNRRLPRQARRPLHRLGTLALRRGSARVGPRGIGAGLSPQVSRRKVSAGARTLRALSPRQLFRSPRPSREARAWLPPFSGRPLCSRRGLRHHSRPWLQVGGGAAGLHSRQAARSGLRLAPGPRPEPSRAARQSAARSPCSEEGRPGLARLPGVFRPAPPELENQACAMFRTMATPPHFR</sequence>
<feature type="region of interest" description="Disordered" evidence="1">
    <location>
        <begin position="156"/>
        <end position="203"/>
    </location>
</feature>
<organism evidence="2 3">
    <name type="scientific">Pleurodeles waltl</name>
    <name type="common">Iberian ribbed newt</name>
    <dbReference type="NCBI Taxonomy" id="8319"/>
    <lineage>
        <taxon>Eukaryota</taxon>
        <taxon>Metazoa</taxon>
        <taxon>Chordata</taxon>
        <taxon>Craniata</taxon>
        <taxon>Vertebrata</taxon>
        <taxon>Euteleostomi</taxon>
        <taxon>Amphibia</taxon>
        <taxon>Batrachia</taxon>
        <taxon>Caudata</taxon>
        <taxon>Salamandroidea</taxon>
        <taxon>Salamandridae</taxon>
        <taxon>Pleurodelinae</taxon>
        <taxon>Pleurodeles</taxon>
    </lineage>
</organism>
<name>A0AAV7P7X2_PLEWA</name>
<evidence type="ECO:0000313" key="3">
    <source>
        <dbReference type="Proteomes" id="UP001066276"/>
    </source>
</evidence>
<feature type="compositionally biased region" description="Low complexity" evidence="1">
    <location>
        <begin position="171"/>
        <end position="182"/>
    </location>
</feature>
<keyword evidence="3" id="KW-1185">Reference proteome</keyword>
<gene>
    <name evidence="2" type="ORF">NDU88_002306</name>
</gene>
<accession>A0AAV7P7X2</accession>
<dbReference type="AlphaFoldDB" id="A0AAV7P7X2"/>
<evidence type="ECO:0000256" key="1">
    <source>
        <dbReference type="SAM" id="MobiDB-lite"/>
    </source>
</evidence>
<proteinExistence type="predicted"/>
<evidence type="ECO:0000313" key="2">
    <source>
        <dbReference type="EMBL" id="KAJ1123839.1"/>
    </source>
</evidence>
<protein>
    <submittedName>
        <fullName evidence="2">Uncharacterized protein</fullName>
    </submittedName>
</protein>
<dbReference type="EMBL" id="JANPWB010000011">
    <property type="protein sequence ID" value="KAJ1123839.1"/>
    <property type="molecule type" value="Genomic_DNA"/>
</dbReference>